<dbReference type="GO" id="GO:0000271">
    <property type="term" value="P:polysaccharide biosynthetic process"/>
    <property type="evidence" value="ECO:0007669"/>
    <property type="project" value="TreeGrafter"/>
</dbReference>
<dbReference type="GO" id="GO:0016020">
    <property type="term" value="C:membrane"/>
    <property type="evidence" value="ECO:0007669"/>
    <property type="project" value="TreeGrafter"/>
</dbReference>
<dbReference type="Proteomes" id="UP001138768">
    <property type="component" value="Unassembled WGS sequence"/>
</dbReference>
<feature type="transmembrane region" description="Helical" evidence="1">
    <location>
        <begin position="312"/>
        <end position="336"/>
    </location>
</feature>
<dbReference type="PANTHER" id="PTHR23028:SF131">
    <property type="entry name" value="BLR2367 PROTEIN"/>
    <property type="match status" value="1"/>
</dbReference>
<gene>
    <name evidence="3" type="ORF">CKO42_04420</name>
</gene>
<protein>
    <recommendedName>
        <fullName evidence="2">Acyltransferase 3 domain-containing protein</fullName>
    </recommendedName>
</protein>
<feature type="transmembrane region" description="Helical" evidence="1">
    <location>
        <begin position="283"/>
        <end position="306"/>
    </location>
</feature>
<dbReference type="InterPro" id="IPR002656">
    <property type="entry name" value="Acyl_transf_3_dom"/>
</dbReference>
<feature type="transmembrane region" description="Helical" evidence="1">
    <location>
        <begin position="251"/>
        <end position="271"/>
    </location>
</feature>
<keyword evidence="1" id="KW-0472">Membrane</keyword>
<feature type="transmembrane region" description="Helical" evidence="1">
    <location>
        <begin position="12"/>
        <end position="33"/>
    </location>
</feature>
<feature type="transmembrane region" description="Helical" evidence="1">
    <location>
        <begin position="45"/>
        <end position="66"/>
    </location>
</feature>
<dbReference type="AlphaFoldDB" id="A0A9X0W655"/>
<dbReference type="Pfam" id="PF01757">
    <property type="entry name" value="Acyl_transf_3"/>
    <property type="match status" value="1"/>
</dbReference>
<evidence type="ECO:0000256" key="1">
    <source>
        <dbReference type="SAM" id="Phobius"/>
    </source>
</evidence>
<dbReference type="GO" id="GO:0016747">
    <property type="term" value="F:acyltransferase activity, transferring groups other than amino-acyl groups"/>
    <property type="evidence" value="ECO:0007669"/>
    <property type="project" value="InterPro"/>
</dbReference>
<feature type="transmembrane region" description="Helical" evidence="1">
    <location>
        <begin position="224"/>
        <end position="245"/>
    </location>
</feature>
<dbReference type="InterPro" id="IPR050879">
    <property type="entry name" value="Acyltransferase_3"/>
</dbReference>
<dbReference type="EMBL" id="NRRY01000004">
    <property type="protein sequence ID" value="MBK1617709.1"/>
    <property type="molecule type" value="Genomic_DNA"/>
</dbReference>
<feature type="transmembrane region" description="Helical" evidence="1">
    <location>
        <begin position="190"/>
        <end position="212"/>
    </location>
</feature>
<feature type="transmembrane region" description="Helical" evidence="1">
    <location>
        <begin position="167"/>
        <end position="184"/>
    </location>
</feature>
<name>A0A9X0W655_9GAMM</name>
<reference evidence="3 4" key="1">
    <citation type="journal article" date="2020" name="Microorganisms">
        <title>Osmotic Adaptation and Compatible Solute Biosynthesis of Phototrophic Bacteria as Revealed from Genome Analyses.</title>
        <authorList>
            <person name="Imhoff J.F."/>
            <person name="Rahn T."/>
            <person name="Kunzel S."/>
            <person name="Keller A."/>
            <person name="Neulinger S.C."/>
        </authorList>
    </citation>
    <scope>NUCLEOTIDE SEQUENCE [LARGE SCALE GENOMIC DNA]</scope>
    <source>
        <strain evidence="3 4">DSM 25653</strain>
    </source>
</reference>
<evidence type="ECO:0000313" key="4">
    <source>
        <dbReference type="Proteomes" id="UP001138768"/>
    </source>
</evidence>
<evidence type="ECO:0000313" key="3">
    <source>
        <dbReference type="EMBL" id="MBK1617709.1"/>
    </source>
</evidence>
<proteinExistence type="predicted"/>
<dbReference type="RefSeq" id="WP_200239808.1">
    <property type="nucleotide sequence ID" value="NZ_NRRY01000004.1"/>
</dbReference>
<feature type="domain" description="Acyltransferase 3" evidence="2">
    <location>
        <begin position="8"/>
        <end position="331"/>
    </location>
</feature>
<comment type="caution">
    <text evidence="3">The sequence shown here is derived from an EMBL/GenBank/DDBJ whole genome shotgun (WGS) entry which is preliminary data.</text>
</comment>
<feature type="transmembrane region" description="Helical" evidence="1">
    <location>
        <begin position="87"/>
        <end position="105"/>
    </location>
</feature>
<keyword evidence="1" id="KW-0812">Transmembrane</keyword>
<keyword evidence="4" id="KW-1185">Reference proteome</keyword>
<organism evidence="3 4">
    <name type="scientific">Lamprobacter modestohalophilus</name>
    <dbReference type="NCBI Taxonomy" id="1064514"/>
    <lineage>
        <taxon>Bacteria</taxon>
        <taxon>Pseudomonadati</taxon>
        <taxon>Pseudomonadota</taxon>
        <taxon>Gammaproteobacteria</taxon>
        <taxon>Chromatiales</taxon>
        <taxon>Chromatiaceae</taxon>
        <taxon>Lamprobacter</taxon>
    </lineage>
</organism>
<accession>A0A9X0W655</accession>
<dbReference type="PANTHER" id="PTHR23028">
    <property type="entry name" value="ACETYLTRANSFERASE"/>
    <property type="match status" value="1"/>
</dbReference>
<keyword evidence="1" id="KW-1133">Transmembrane helix</keyword>
<sequence>MASRSTLQSIQALRAVAIFLVLLLHLVSLAAHYRPGDVAHVGWAGIGHAGVDLFFVISGFIMYLIGHRQSAGWSAAGRFLYRRAARVYLPYWLWFLVAFLVYLSAPQIMLLKPGQITDLFHSFLLIPTWTPQLLPVSWTLKYELYFYAVCAFILFLPGRYRLSAAGGWLLYMLTGQWVCSQPPMAPCEPALFLTMHPIMFEFAMGALVGFLYEQKTYLSWASRYLLGLGVLVLLAVFVVYVFFAIDLDANAWNRVVLFGLPAALIVFGATLAERDQQARVSPWLVAVGNASYSYYLSHLIVIQMVFWLLAPIAWFPTLLMMGIACAVSLLVARFGYRYAEQPLLRFGYRAFSRQPSGVSGQPS</sequence>
<feature type="transmembrane region" description="Helical" evidence="1">
    <location>
        <begin position="144"/>
        <end position="160"/>
    </location>
</feature>
<evidence type="ECO:0000259" key="2">
    <source>
        <dbReference type="Pfam" id="PF01757"/>
    </source>
</evidence>